<dbReference type="InterPro" id="IPR001519">
    <property type="entry name" value="Ferritin"/>
</dbReference>
<comment type="catalytic activity">
    <reaction evidence="6">
        <text>4 Fe(2+) + O2 + 4 H(+) = 4 Fe(3+) + 2 H2O</text>
        <dbReference type="Rhea" id="RHEA:11148"/>
        <dbReference type="ChEBI" id="CHEBI:15377"/>
        <dbReference type="ChEBI" id="CHEBI:15378"/>
        <dbReference type="ChEBI" id="CHEBI:15379"/>
        <dbReference type="ChEBI" id="CHEBI:29033"/>
        <dbReference type="ChEBI" id="CHEBI:29034"/>
        <dbReference type="EC" id="1.16.3.1"/>
    </reaction>
</comment>
<accession>A0A1W2WG69</accession>
<evidence type="ECO:0000256" key="6">
    <source>
        <dbReference type="RuleBase" id="RU361145"/>
    </source>
</evidence>
<evidence type="ECO:0000313" key="10">
    <source>
        <dbReference type="Proteomes" id="UP000008144"/>
    </source>
</evidence>
<evidence type="ECO:0000256" key="5">
    <source>
        <dbReference type="PIRSR" id="PIRSR601519-1"/>
    </source>
</evidence>
<keyword evidence="2 6" id="KW-0409">Iron storage</keyword>
<protein>
    <recommendedName>
        <fullName evidence="6">Ferritin</fullName>
        <ecNumber evidence="6">1.16.3.1</ecNumber>
    </recommendedName>
</protein>
<dbReference type="InterPro" id="IPR008331">
    <property type="entry name" value="Ferritin_DPS_dom"/>
</dbReference>
<organism evidence="9 10">
    <name type="scientific">Ciona intestinalis</name>
    <name type="common">Transparent sea squirt</name>
    <name type="synonym">Ascidia intestinalis</name>
    <dbReference type="NCBI Taxonomy" id="7719"/>
    <lineage>
        <taxon>Eukaryota</taxon>
        <taxon>Metazoa</taxon>
        <taxon>Chordata</taxon>
        <taxon>Tunicata</taxon>
        <taxon>Ascidiacea</taxon>
        <taxon>Phlebobranchia</taxon>
        <taxon>Cionidae</taxon>
        <taxon>Ciona</taxon>
    </lineage>
</organism>
<feature type="domain" description="Ferritin-like diiron" evidence="8">
    <location>
        <begin position="28"/>
        <end position="231"/>
    </location>
</feature>
<dbReference type="Gene3D" id="1.20.1260.10">
    <property type="match status" value="1"/>
</dbReference>
<dbReference type="Proteomes" id="UP000008144">
    <property type="component" value="Chromosome 7"/>
</dbReference>
<evidence type="ECO:0000313" key="9">
    <source>
        <dbReference type="Ensembl" id="ENSCINP00000014254.3"/>
    </source>
</evidence>
<dbReference type="RefSeq" id="XP_026690845.1">
    <property type="nucleotide sequence ID" value="XM_026835044.1"/>
</dbReference>
<dbReference type="InterPro" id="IPR009040">
    <property type="entry name" value="Ferritin-like_diiron"/>
</dbReference>
<keyword evidence="10" id="KW-1185">Reference proteome</keyword>
<dbReference type="GO" id="GO:0008198">
    <property type="term" value="F:ferrous iron binding"/>
    <property type="evidence" value="ECO:0000318"/>
    <property type="project" value="GO_Central"/>
</dbReference>
<feature type="binding site" evidence="5">
    <location>
        <position position="128"/>
    </location>
    <ligand>
        <name>Fe cation</name>
        <dbReference type="ChEBI" id="CHEBI:24875"/>
        <label>1</label>
    </ligand>
</feature>
<dbReference type="Ensembl" id="ENSCINT00000014254.3">
    <property type="protein sequence ID" value="ENSCINP00000014254.3"/>
    <property type="gene ID" value="ENSCING00000006943.3"/>
</dbReference>
<feature type="chain" id="PRO_5014090267" description="Ferritin" evidence="7">
    <location>
        <begin position="19"/>
        <end position="248"/>
    </location>
</feature>
<keyword evidence="7" id="KW-0732">Signal</keyword>
<sequence>MKLFAFCVIAVTLSCAYGWGDCHWKILNCAESRVNQWINDQIAVELKGHYTYLYLSKLFERESHYYPKVAKYFRAKSNEEMSHAERFIEYQNQRGGTFDITLVQKKSDGSCANVNSILTGFKCAKELEIDVTDALTLLQSKVTSVQISESCYNNASGTTGNDLARAQPIVIHHHNEVSKPLSAYTCPHQLPTRVTVEYVELTEMIVHEFLGHQIEDTKEIANHVKTLQNIGDVNAGLGSFLVDKHLEL</sequence>
<dbReference type="PROSITE" id="PS51257">
    <property type="entry name" value="PROKAR_LIPOPROTEIN"/>
    <property type="match status" value="1"/>
</dbReference>
<feature type="binding site" evidence="5">
    <location>
        <position position="83"/>
    </location>
    <ligand>
        <name>Fe cation</name>
        <dbReference type="ChEBI" id="CHEBI:24875"/>
        <label>1</label>
    </ligand>
</feature>
<proteinExistence type="inferred from homology"/>
<dbReference type="OMA" id="AKSNEEM"/>
<evidence type="ECO:0000256" key="1">
    <source>
        <dbReference type="ARBA" id="ARBA00007513"/>
    </source>
</evidence>
<dbReference type="PANTHER" id="PTHR11431:SF75">
    <property type="entry name" value="FERRITIN"/>
    <property type="match status" value="1"/>
</dbReference>
<dbReference type="GeneTree" id="ENSGT00940000168898"/>
<dbReference type="EMBL" id="EAAA01002362">
    <property type="status" value="NOT_ANNOTATED_CDS"/>
    <property type="molecule type" value="Genomic_DNA"/>
</dbReference>
<dbReference type="SUPFAM" id="SSF47240">
    <property type="entry name" value="Ferritin-like"/>
    <property type="match status" value="2"/>
</dbReference>
<evidence type="ECO:0000256" key="2">
    <source>
        <dbReference type="ARBA" id="ARBA00022434"/>
    </source>
</evidence>
<dbReference type="GO" id="GO:0006826">
    <property type="term" value="P:iron ion transport"/>
    <property type="evidence" value="ECO:0007669"/>
    <property type="project" value="InterPro"/>
</dbReference>
<dbReference type="AlphaFoldDB" id="F6VNH0"/>
<evidence type="ECO:0000256" key="4">
    <source>
        <dbReference type="ARBA" id="ARBA00023004"/>
    </source>
</evidence>
<dbReference type="PROSITE" id="PS50905">
    <property type="entry name" value="FERRITIN_LIKE"/>
    <property type="match status" value="1"/>
</dbReference>
<reference evidence="9" key="3">
    <citation type="submission" date="2025-08" db="UniProtKB">
        <authorList>
            <consortium name="Ensembl"/>
        </authorList>
    </citation>
    <scope>IDENTIFICATION</scope>
</reference>
<dbReference type="HOGENOM" id="CLU_1128738_0_0_1"/>
<name>F6VNH0_CIOIN</name>
<dbReference type="InParanoid" id="F6VNH0"/>
<dbReference type="STRING" id="7719.ENSCINP00000014254"/>
<keyword evidence="3 5" id="KW-0479">Metal-binding</keyword>
<feature type="signal peptide" evidence="7">
    <location>
        <begin position="1"/>
        <end position="18"/>
    </location>
</feature>
<evidence type="ECO:0000259" key="8">
    <source>
        <dbReference type="PROSITE" id="PS50905"/>
    </source>
</evidence>
<dbReference type="PANTHER" id="PTHR11431">
    <property type="entry name" value="FERRITIN"/>
    <property type="match status" value="1"/>
</dbReference>
<comment type="similarity">
    <text evidence="1 6">Belongs to the ferritin family.</text>
</comment>
<keyword evidence="6" id="KW-0560">Oxidoreductase</keyword>
<dbReference type="OrthoDB" id="186462at2759"/>
<keyword evidence="4 5" id="KW-0408">Iron</keyword>
<dbReference type="Pfam" id="PF00210">
    <property type="entry name" value="Ferritin"/>
    <property type="match status" value="1"/>
</dbReference>
<reference evidence="10" key="1">
    <citation type="journal article" date="2002" name="Science">
        <title>The draft genome of Ciona intestinalis: insights into chordate and vertebrate origins.</title>
        <authorList>
            <person name="Dehal P."/>
            <person name="Satou Y."/>
            <person name="Campbell R.K."/>
            <person name="Chapman J."/>
            <person name="Degnan B."/>
            <person name="De Tomaso A."/>
            <person name="Davidson B."/>
            <person name="Di Gregorio A."/>
            <person name="Gelpke M."/>
            <person name="Goodstein D.M."/>
            <person name="Harafuji N."/>
            <person name="Hastings K.E."/>
            <person name="Ho I."/>
            <person name="Hotta K."/>
            <person name="Huang W."/>
            <person name="Kawashima T."/>
            <person name="Lemaire P."/>
            <person name="Martinez D."/>
            <person name="Meinertzhagen I.A."/>
            <person name="Necula S."/>
            <person name="Nonaka M."/>
            <person name="Putnam N."/>
            <person name="Rash S."/>
            <person name="Saiga H."/>
            <person name="Satake M."/>
            <person name="Terry A."/>
            <person name="Yamada L."/>
            <person name="Wang H.G."/>
            <person name="Awazu S."/>
            <person name="Azumi K."/>
            <person name="Boore J."/>
            <person name="Branno M."/>
            <person name="Chin-Bow S."/>
            <person name="DeSantis R."/>
            <person name="Doyle S."/>
            <person name="Francino P."/>
            <person name="Keys D.N."/>
            <person name="Haga S."/>
            <person name="Hayashi H."/>
            <person name="Hino K."/>
            <person name="Imai K.S."/>
            <person name="Inaba K."/>
            <person name="Kano S."/>
            <person name="Kobayashi K."/>
            <person name="Kobayashi M."/>
            <person name="Lee B.I."/>
            <person name="Makabe K.W."/>
            <person name="Manohar C."/>
            <person name="Matassi G."/>
            <person name="Medina M."/>
            <person name="Mochizuki Y."/>
            <person name="Mount S."/>
            <person name="Morishita T."/>
            <person name="Miura S."/>
            <person name="Nakayama A."/>
            <person name="Nishizaka S."/>
            <person name="Nomoto H."/>
            <person name="Ohta F."/>
            <person name="Oishi K."/>
            <person name="Rigoutsos I."/>
            <person name="Sano M."/>
            <person name="Sasaki A."/>
            <person name="Sasakura Y."/>
            <person name="Shoguchi E."/>
            <person name="Shin-i T."/>
            <person name="Spagnuolo A."/>
            <person name="Stainier D."/>
            <person name="Suzuki M.M."/>
            <person name="Tassy O."/>
            <person name="Takatori N."/>
            <person name="Tokuoka M."/>
            <person name="Yagi K."/>
            <person name="Yoshizaki F."/>
            <person name="Wada S."/>
            <person name="Zhang C."/>
            <person name="Hyatt P.D."/>
            <person name="Larimer F."/>
            <person name="Detter C."/>
            <person name="Doggett N."/>
            <person name="Glavina T."/>
            <person name="Hawkins T."/>
            <person name="Richardson P."/>
            <person name="Lucas S."/>
            <person name="Kohara Y."/>
            <person name="Levine M."/>
            <person name="Satoh N."/>
            <person name="Rokhsar D.S."/>
        </authorList>
    </citation>
    <scope>NUCLEOTIDE SEQUENCE [LARGE SCALE GENOMIC DNA]</scope>
</reference>
<dbReference type="InterPro" id="IPR012347">
    <property type="entry name" value="Ferritin-like"/>
</dbReference>
<dbReference type="GO" id="GO:0006879">
    <property type="term" value="P:intracellular iron ion homeostasis"/>
    <property type="evidence" value="ECO:0007669"/>
    <property type="project" value="UniProtKB-KW"/>
</dbReference>
<dbReference type="KEGG" id="cin:100175623"/>
<comment type="function">
    <text evidence="6">Stores iron in a soluble, non-toxic, readily available form. Important for iron homeostasis. Iron is taken up in the ferrous form and deposited as ferric hydroxides after oxidation.</text>
</comment>
<dbReference type="GO" id="GO:0005737">
    <property type="term" value="C:cytoplasm"/>
    <property type="evidence" value="ECO:0000318"/>
    <property type="project" value="GO_Central"/>
</dbReference>
<dbReference type="GeneID" id="100175623"/>
<evidence type="ECO:0000256" key="3">
    <source>
        <dbReference type="ARBA" id="ARBA00022723"/>
    </source>
</evidence>
<dbReference type="InterPro" id="IPR009078">
    <property type="entry name" value="Ferritin-like_SF"/>
</dbReference>
<gene>
    <name evidence="9" type="primary">LOC100175623</name>
</gene>
<feature type="binding site" evidence="5">
    <location>
        <position position="80"/>
    </location>
    <ligand>
        <name>Fe cation</name>
        <dbReference type="ChEBI" id="CHEBI:24875"/>
        <label>1</label>
    </ligand>
</feature>
<accession>F6VNH0</accession>
<dbReference type="EC" id="1.16.3.1" evidence="6"/>
<reference evidence="9" key="4">
    <citation type="submission" date="2025-09" db="UniProtKB">
        <authorList>
            <consortium name="Ensembl"/>
        </authorList>
    </citation>
    <scope>IDENTIFICATION</scope>
</reference>
<dbReference type="GO" id="GO:0008199">
    <property type="term" value="F:ferric iron binding"/>
    <property type="evidence" value="ECO:0000318"/>
    <property type="project" value="GO_Central"/>
</dbReference>
<feature type="binding site" evidence="5">
    <location>
        <position position="45"/>
    </location>
    <ligand>
        <name>Fe cation</name>
        <dbReference type="ChEBI" id="CHEBI:24875"/>
        <label>1</label>
    </ligand>
</feature>
<dbReference type="GO" id="GO:0004322">
    <property type="term" value="F:ferroxidase activity"/>
    <property type="evidence" value="ECO:0007669"/>
    <property type="project" value="UniProtKB-EC"/>
</dbReference>
<reference evidence="9" key="2">
    <citation type="journal article" date="2008" name="Genome Biol.">
        <title>Improved genome assembly and evidence-based global gene model set for the chordate Ciona intestinalis: new insight into intron and operon populations.</title>
        <authorList>
            <person name="Satou Y."/>
            <person name="Mineta K."/>
            <person name="Ogasawara M."/>
            <person name="Sasakura Y."/>
            <person name="Shoguchi E."/>
            <person name="Ueno K."/>
            <person name="Yamada L."/>
            <person name="Matsumoto J."/>
            <person name="Wasserscheid J."/>
            <person name="Dewar K."/>
            <person name="Wiley G.B."/>
            <person name="Macmil S.L."/>
            <person name="Roe B.A."/>
            <person name="Zeller R.W."/>
            <person name="Hastings K.E."/>
            <person name="Lemaire P."/>
            <person name="Lindquist E."/>
            <person name="Endo T."/>
            <person name="Hotta K."/>
            <person name="Inaba K."/>
        </authorList>
    </citation>
    <scope>NUCLEOTIDE SEQUENCE [LARGE SCALE GENOMIC DNA]</scope>
    <source>
        <strain evidence="9">wild type</strain>
    </source>
</reference>
<evidence type="ECO:0000256" key="7">
    <source>
        <dbReference type="SAM" id="SignalP"/>
    </source>
</evidence>